<evidence type="ECO:0000256" key="1">
    <source>
        <dbReference type="SAM" id="Phobius"/>
    </source>
</evidence>
<evidence type="ECO:0000313" key="3">
    <source>
        <dbReference type="Proteomes" id="UP000176609"/>
    </source>
</evidence>
<keyword evidence="1" id="KW-0812">Transmembrane</keyword>
<protein>
    <recommendedName>
        <fullName evidence="4">DUF1003 domain-containing protein</fullName>
    </recommendedName>
</protein>
<dbReference type="PANTHER" id="PTHR41386">
    <property type="entry name" value="INTEGRAL MEMBRANE PROTEIN-RELATED"/>
    <property type="match status" value="1"/>
</dbReference>
<evidence type="ECO:0000313" key="2">
    <source>
        <dbReference type="EMBL" id="OGG26269.1"/>
    </source>
</evidence>
<keyword evidence="1" id="KW-0472">Membrane</keyword>
<name>A0A1F6ANK0_9BACT</name>
<accession>A0A1F6ANK0</accession>
<organism evidence="2 3">
    <name type="scientific">Candidatus Gottesmanbacteria bacterium RIFCSPLOWO2_01_FULL_39_12b</name>
    <dbReference type="NCBI Taxonomy" id="1798388"/>
    <lineage>
        <taxon>Bacteria</taxon>
        <taxon>Candidatus Gottesmaniibacteriota</taxon>
    </lineage>
</organism>
<reference evidence="2 3" key="1">
    <citation type="journal article" date="2016" name="Nat. Commun.">
        <title>Thousands of microbial genomes shed light on interconnected biogeochemical processes in an aquifer system.</title>
        <authorList>
            <person name="Anantharaman K."/>
            <person name="Brown C.T."/>
            <person name="Hug L.A."/>
            <person name="Sharon I."/>
            <person name="Castelle C.J."/>
            <person name="Probst A.J."/>
            <person name="Thomas B.C."/>
            <person name="Singh A."/>
            <person name="Wilkins M.J."/>
            <person name="Karaoz U."/>
            <person name="Brodie E.L."/>
            <person name="Williams K.H."/>
            <person name="Hubbard S.S."/>
            <person name="Banfield J.F."/>
        </authorList>
    </citation>
    <scope>NUCLEOTIDE SEQUENCE [LARGE SCALE GENOMIC DNA]</scope>
</reference>
<feature type="transmembrane region" description="Helical" evidence="1">
    <location>
        <begin position="80"/>
        <end position="102"/>
    </location>
</feature>
<dbReference type="PANTHER" id="PTHR41386:SF1">
    <property type="entry name" value="MEMBRANE PROTEIN"/>
    <property type="match status" value="1"/>
</dbReference>
<proteinExistence type="predicted"/>
<evidence type="ECO:0008006" key="4">
    <source>
        <dbReference type="Google" id="ProtNLM"/>
    </source>
</evidence>
<keyword evidence="1" id="KW-1133">Transmembrane helix</keyword>
<sequence>MEKFNQSESNQPSTFHNSRRIIRSLKARADAKRTLSEKIADWMTRTFGSIPFLIVNILWFSLWILVNTNVIGVIVPFDPFPFGLLTMIVSLEAIILAIFVLISQNRASQIDDLREEIDLQVDVITEQELTKVMEMLSVLMEKNGIDVSKDQILGEMLRPTSISKIEKALEKQVSDRY</sequence>
<dbReference type="AlphaFoldDB" id="A0A1F6ANK0"/>
<feature type="transmembrane region" description="Helical" evidence="1">
    <location>
        <begin position="52"/>
        <end position="74"/>
    </location>
</feature>
<dbReference type="Pfam" id="PF06210">
    <property type="entry name" value="DUF1003"/>
    <property type="match status" value="1"/>
</dbReference>
<dbReference type="EMBL" id="MFJR01000012">
    <property type="protein sequence ID" value="OGG26269.1"/>
    <property type="molecule type" value="Genomic_DNA"/>
</dbReference>
<gene>
    <name evidence="2" type="ORF">A2960_04815</name>
</gene>
<dbReference type="Proteomes" id="UP000176609">
    <property type="component" value="Unassembled WGS sequence"/>
</dbReference>
<dbReference type="InterPro" id="IPR010406">
    <property type="entry name" value="DUF1003"/>
</dbReference>
<comment type="caution">
    <text evidence="2">The sequence shown here is derived from an EMBL/GenBank/DDBJ whole genome shotgun (WGS) entry which is preliminary data.</text>
</comment>